<evidence type="ECO:0000313" key="1">
    <source>
        <dbReference type="EMBL" id="QDE47591.1"/>
    </source>
</evidence>
<protein>
    <submittedName>
        <fullName evidence="1">Uncharacterized protein</fullName>
    </submittedName>
</protein>
<sequence>MANAAPDNAATTPAPTVPVVAQATDPAVTAAPGQTENIVPNQPTTGIRCPATTRWLGRSCTACREPVRRWLPKIRRRVTLS</sequence>
<dbReference type="EMBL" id="CP041054">
    <property type="protein sequence ID" value="QDE47591.1"/>
    <property type="molecule type" value="Genomic_DNA"/>
</dbReference>
<proteinExistence type="predicted"/>
<dbReference type="AlphaFoldDB" id="A0A4Y5ZPS2"/>
<dbReference type="Proteomes" id="UP000318237">
    <property type="component" value="Chromosome"/>
</dbReference>
<accession>A0A4Y5ZPS2</accession>
<organism evidence="1 2">
    <name type="scientific">Enterobacter hormaechei</name>
    <dbReference type="NCBI Taxonomy" id="158836"/>
    <lineage>
        <taxon>Bacteria</taxon>
        <taxon>Pseudomonadati</taxon>
        <taxon>Pseudomonadota</taxon>
        <taxon>Gammaproteobacteria</taxon>
        <taxon>Enterobacterales</taxon>
        <taxon>Enterobacteriaceae</taxon>
        <taxon>Enterobacter</taxon>
        <taxon>Enterobacter cloacae complex</taxon>
    </lineage>
</organism>
<name>A0A4Y5ZPS2_9ENTR</name>
<gene>
    <name evidence="1" type="ORF">EIN43_18710</name>
</gene>
<reference evidence="1 2" key="1">
    <citation type="submission" date="2019-06" db="EMBL/GenBank/DDBJ databases">
        <title>Whole genome sequencing of XDR Enterobacter.</title>
        <authorList>
            <person name="Gnana Soundari P."/>
            <person name="Vijayakumar R."/>
            <person name="Krishnan P."/>
        </authorList>
    </citation>
    <scope>NUCLEOTIDE SEQUENCE [LARGE SCALE GENOMIC DNA]</scope>
    <source>
        <strain evidence="1 2">C126</strain>
    </source>
</reference>
<evidence type="ECO:0000313" key="2">
    <source>
        <dbReference type="Proteomes" id="UP000318237"/>
    </source>
</evidence>